<organism evidence="1 2">
    <name type="scientific">Catharanthus roseus</name>
    <name type="common">Madagascar periwinkle</name>
    <name type="synonym">Vinca rosea</name>
    <dbReference type="NCBI Taxonomy" id="4058"/>
    <lineage>
        <taxon>Eukaryota</taxon>
        <taxon>Viridiplantae</taxon>
        <taxon>Streptophyta</taxon>
        <taxon>Embryophyta</taxon>
        <taxon>Tracheophyta</taxon>
        <taxon>Spermatophyta</taxon>
        <taxon>Magnoliopsida</taxon>
        <taxon>eudicotyledons</taxon>
        <taxon>Gunneridae</taxon>
        <taxon>Pentapetalae</taxon>
        <taxon>asterids</taxon>
        <taxon>lamiids</taxon>
        <taxon>Gentianales</taxon>
        <taxon>Apocynaceae</taxon>
        <taxon>Rauvolfioideae</taxon>
        <taxon>Vinceae</taxon>
        <taxon>Catharanthinae</taxon>
        <taxon>Catharanthus</taxon>
    </lineage>
</organism>
<reference evidence="2" key="1">
    <citation type="journal article" date="2023" name="Nat. Plants">
        <title>Single-cell RNA sequencing provides a high-resolution roadmap for understanding the multicellular compartmentation of specialized metabolism.</title>
        <authorList>
            <person name="Sun S."/>
            <person name="Shen X."/>
            <person name="Li Y."/>
            <person name="Li Y."/>
            <person name="Wang S."/>
            <person name="Li R."/>
            <person name="Zhang H."/>
            <person name="Shen G."/>
            <person name="Guo B."/>
            <person name="Wei J."/>
            <person name="Xu J."/>
            <person name="St-Pierre B."/>
            <person name="Chen S."/>
            <person name="Sun C."/>
        </authorList>
    </citation>
    <scope>NUCLEOTIDE SEQUENCE [LARGE SCALE GENOMIC DNA]</scope>
</reference>
<dbReference type="Proteomes" id="UP001060085">
    <property type="component" value="Linkage Group LG05"/>
</dbReference>
<comment type="caution">
    <text evidence="1">The sequence shown here is derived from an EMBL/GenBank/DDBJ whole genome shotgun (WGS) entry which is preliminary data.</text>
</comment>
<name>A0ACC0AVU3_CATRO</name>
<keyword evidence="2" id="KW-1185">Reference proteome</keyword>
<proteinExistence type="predicted"/>
<gene>
    <name evidence="1" type="ORF">M9H77_23286</name>
</gene>
<evidence type="ECO:0000313" key="1">
    <source>
        <dbReference type="EMBL" id="KAI5663963.1"/>
    </source>
</evidence>
<sequence length="356" mass="41198">MDQSLELKRGNSEDNGMVTYLEEALKSKLEGFEGQERATKFFFVFHWSAEATKSSIEVLHQGGDLGKVLNQIYLQLKLHIKVVSEQPPIEGLILFIDGHLPTQSHQGGTSDRSRMNLNKTLRSMQQSIEGLARQFQSVARDVEELKNGKSSATMEQRVGDNLGGFNSPYHQRPFDNVSTYRYHDIPVQNSHSFHEGGYQGRPQIRGGKRGGIGGRGYHRAQEKFPRHEDNLYEDYGDNPNVGQAYHGDYYGNQQEDKALDKIKWKNPNFKGESDPNEFLYWERKVENLLIVRSYGDIFKVKLVIAEFSSYALHWWERIVIQRLRNRRQPIETWAELKTLMKERFVLEKLMTLSDVE</sequence>
<protein>
    <submittedName>
        <fullName evidence="1">Uncharacterized protein</fullName>
    </submittedName>
</protein>
<dbReference type="EMBL" id="CM044705">
    <property type="protein sequence ID" value="KAI5663963.1"/>
    <property type="molecule type" value="Genomic_DNA"/>
</dbReference>
<evidence type="ECO:0000313" key="2">
    <source>
        <dbReference type="Proteomes" id="UP001060085"/>
    </source>
</evidence>
<accession>A0ACC0AVU3</accession>